<dbReference type="EMBL" id="OZ021737">
    <property type="protein sequence ID" value="CAK9317885.1"/>
    <property type="molecule type" value="Genomic_DNA"/>
</dbReference>
<protein>
    <submittedName>
        <fullName evidence="1">Uncharacterized protein</fullName>
    </submittedName>
</protein>
<organism evidence="1 2">
    <name type="scientific">Citrullus colocynthis</name>
    <name type="common">colocynth</name>
    <dbReference type="NCBI Taxonomy" id="252529"/>
    <lineage>
        <taxon>Eukaryota</taxon>
        <taxon>Viridiplantae</taxon>
        <taxon>Streptophyta</taxon>
        <taxon>Embryophyta</taxon>
        <taxon>Tracheophyta</taxon>
        <taxon>Spermatophyta</taxon>
        <taxon>Magnoliopsida</taxon>
        <taxon>eudicotyledons</taxon>
        <taxon>Gunneridae</taxon>
        <taxon>Pentapetalae</taxon>
        <taxon>rosids</taxon>
        <taxon>fabids</taxon>
        <taxon>Cucurbitales</taxon>
        <taxon>Cucurbitaceae</taxon>
        <taxon>Benincaseae</taxon>
        <taxon>Citrullus</taxon>
    </lineage>
</organism>
<keyword evidence="2" id="KW-1185">Reference proteome</keyword>
<gene>
    <name evidence="1" type="ORF">CITCOLO1_LOCUS9836</name>
</gene>
<dbReference type="Proteomes" id="UP001642487">
    <property type="component" value="Chromosome 3"/>
</dbReference>
<name>A0ABP0YGA4_9ROSI</name>
<evidence type="ECO:0000313" key="2">
    <source>
        <dbReference type="Proteomes" id="UP001642487"/>
    </source>
</evidence>
<evidence type="ECO:0000313" key="1">
    <source>
        <dbReference type="EMBL" id="CAK9317885.1"/>
    </source>
</evidence>
<proteinExistence type="predicted"/>
<reference evidence="1 2" key="1">
    <citation type="submission" date="2024-03" db="EMBL/GenBank/DDBJ databases">
        <authorList>
            <person name="Gkanogiannis A."/>
            <person name="Becerra Lopez-Lavalle L."/>
        </authorList>
    </citation>
    <scope>NUCLEOTIDE SEQUENCE [LARGE SCALE GENOMIC DNA]</scope>
</reference>
<sequence length="77" mass="8471">MKGGPILARRPKLVFKHFILKPDFLFLLLSPLVSTTIRSLVFFSADAVHTGSLTPPASHYCRRPAAVPPPPTTIHPK</sequence>
<accession>A0ABP0YGA4</accession>